<feature type="chain" id="PRO_5042812364" description="Polymerase nucleotidyl transferase domain-containing protein" evidence="1">
    <location>
        <begin position="33"/>
        <end position="268"/>
    </location>
</feature>
<keyword evidence="4" id="KW-1185">Reference proteome</keyword>
<dbReference type="AlphaFoldDB" id="A0AAN6SQV5"/>
<sequence length="268" mass="30162">MHPHHTTTLQNTLAHFSPNPAVLALLLAGSLAHGFATATSDVDVLVVLTEEAYAEQLRSGERTFVSTALATYPGGFVDAKYISLGFMREVAERGSEPARFAFEGARVVLDRIPPEEGVLGGVLERIVGYPVEGKRERVVRFRAQLDAWRWYCGEGLRKREGDGGYLLGLAVRKLVLFGGRLVLAENEVLYPFHKWFLRVLEGVERKPEGLMECVRRVLGEPSEENVEAFYELIKGWREWEESSNRWGPQFMVDTELTWMSGHTPVDDL</sequence>
<dbReference type="Gene3D" id="3.30.460.10">
    <property type="entry name" value="Beta Polymerase, domain 2"/>
    <property type="match status" value="1"/>
</dbReference>
<dbReference type="Pfam" id="PF01909">
    <property type="entry name" value="NTP_transf_2"/>
    <property type="match status" value="1"/>
</dbReference>
<evidence type="ECO:0000313" key="3">
    <source>
        <dbReference type="EMBL" id="KAK4039739.1"/>
    </source>
</evidence>
<dbReference type="GO" id="GO:0016779">
    <property type="term" value="F:nucleotidyltransferase activity"/>
    <property type="evidence" value="ECO:0007669"/>
    <property type="project" value="InterPro"/>
</dbReference>
<keyword evidence="1" id="KW-0732">Signal</keyword>
<gene>
    <name evidence="3" type="ORF">C8A01DRAFT_46843</name>
</gene>
<reference evidence="4" key="1">
    <citation type="journal article" date="2023" name="Mol. Phylogenet. Evol.">
        <title>Genome-scale phylogeny and comparative genomics of the fungal order Sordariales.</title>
        <authorList>
            <person name="Hensen N."/>
            <person name="Bonometti L."/>
            <person name="Westerberg I."/>
            <person name="Brannstrom I.O."/>
            <person name="Guillou S."/>
            <person name="Cros-Aarteil S."/>
            <person name="Calhoun S."/>
            <person name="Haridas S."/>
            <person name="Kuo A."/>
            <person name="Mondo S."/>
            <person name="Pangilinan J."/>
            <person name="Riley R."/>
            <person name="LaButti K."/>
            <person name="Andreopoulos B."/>
            <person name="Lipzen A."/>
            <person name="Chen C."/>
            <person name="Yan M."/>
            <person name="Daum C."/>
            <person name="Ng V."/>
            <person name="Clum A."/>
            <person name="Steindorff A."/>
            <person name="Ohm R.A."/>
            <person name="Martin F."/>
            <person name="Silar P."/>
            <person name="Natvig D.O."/>
            <person name="Lalanne C."/>
            <person name="Gautier V."/>
            <person name="Ament-Velasquez S.L."/>
            <person name="Kruys A."/>
            <person name="Hutchinson M.I."/>
            <person name="Powell A.J."/>
            <person name="Barry K."/>
            <person name="Miller A.N."/>
            <person name="Grigoriev I.V."/>
            <person name="Debuchy R."/>
            <person name="Gladieux P."/>
            <person name="Hiltunen Thoren M."/>
            <person name="Johannesson H."/>
        </authorList>
    </citation>
    <scope>NUCLEOTIDE SEQUENCE [LARGE SCALE GENOMIC DNA]</scope>
    <source>
        <strain evidence="4">CBS 284.82</strain>
    </source>
</reference>
<comment type="caution">
    <text evidence="3">The sequence shown here is derived from an EMBL/GenBank/DDBJ whole genome shotgun (WGS) entry which is preliminary data.</text>
</comment>
<feature type="signal peptide" evidence="1">
    <location>
        <begin position="1"/>
        <end position="32"/>
    </location>
</feature>
<dbReference type="EMBL" id="MU854393">
    <property type="protein sequence ID" value="KAK4039739.1"/>
    <property type="molecule type" value="Genomic_DNA"/>
</dbReference>
<proteinExistence type="predicted"/>
<name>A0AAN6SQV5_9PEZI</name>
<dbReference type="InterPro" id="IPR002934">
    <property type="entry name" value="Polymerase_NTP_transf_dom"/>
</dbReference>
<dbReference type="Proteomes" id="UP001303115">
    <property type="component" value="Unassembled WGS sequence"/>
</dbReference>
<accession>A0AAN6SQV5</accession>
<evidence type="ECO:0000256" key="1">
    <source>
        <dbReference type="SAM" id="SignalP"/>
    </source>
</evidence>
<feature type="domain" description="Polymerase nucleotidyl transferase" evidence="2">
    <location>
        <begin position="22"/>
        <end position="56"/>
    </location>
</feature>
<protein>
    <recommendedName>
        <fullName evidence="2">Polymerase nucleotidyl transferase domain-containing protein</fullName>
    </recommendedName>
</protein>
<evidence type="ECO:0000259" key="2">
    <source>
        <dbReference type="Pfam" id="PF01909"/>
    </source>
</evidence>
<dbReference type="InterPro" id="IPR043519">
    <property type="entry name" value="NT_sf"/>
</dbReference>
<dbReference type="SUPFAM" id="SSF81301">
    <property type="entry name" value="Nucleotidyltransferase"/>
    <property type="match status" value="1"/>
</dbReference>
<organism evidence="3 4">
    <name type="scientific">Parachaetomium inaequale</name>
    <dbReference type="NCBI Taxonomy" id="2588326"/>
    <lineage>
        <taxon>Eukaryota</taxon>
        <taxon>Fungi</taxon>
        <taxon>Dikarya</taxon>
        <taxon>Ascomycota</taxon>
        <taxon>Pezizomycotina</taxon>
        <taxon>Sordariomycetes</taxon>
        <taxon>Sordariomycetidae</taxon>
        <taxon>Sordariales</taxon>
        <taxon>Chaetomiaceae</taxon>
        <taxon>Parachaetomium</taxon>
    </lineage>
</organism>
<evidence type="ECO:0000313" key="4">
    <source>
        <dbReference type="Proteomes" id="UP001303115"/>
    </source>
</evidence>